<proteinExistence type="predicted"/>
<dbReference type="EMBL" id="CP009962">
    <property type="protein sequence ID" value="AIY43015.1"/>
    <property type="molecule type" value="Genomic_DNA"/>
</dbReference>
<keyword evidence="2" id="KW-1185">Reference proteome</keyword>
<dbReference type="HOGENOM" id="CLU_2715403_0_0_4"/>
<name>A0A0A1FH63_9BURK</name>
<protein>
    <submittedName>
        <fullName evidence="1">Uncharacterized protein</fullName>
    </submittedName>
</protein>
<gene>
    <name evidence="1" type="ORF">LT85_3857</name>
</gene>
<dbReference type="STRING" id="279058.LT85_3857"/>
<organism evidence="1 2">
    <name type="scientific">Collimonas arenae</name>
    <dbReference type="NCBI Taxonomy" id="279058"/>
    <lineage>
        <taxon>Bacteria</taxon>
        <taxon>Pseudomonadati</taxon>
        <taxon>Pseudomonadota</taxon>
        <taxon>Betaproteobacteria</taxon>
        <taxon>Burkholderiales</taxon>
        <taxon>Oxalobacteraceae</taxon>
        <taxon>Collimonas</taxon>
    </lineage>
</organism>
<reference evidence="2" key="1">
    <citation type="journal article" date="2014" name="Soil Biol. Biochem.">
        <title>Structure and function of bacterial communities in ageing soils: Insights from the Mendocino ecological staircase.</title>
        <authorList>
            <person name="Uroz S."/>
            <person name="Tech J.J."/>
            <person name="Sawaya N.A."/>
            <person name="Frey-Klett P."/>
            <person name="Leveau J.H.J."/>
        </authorList>
    </citation>
    <scope>NUCLEOTIDE SEQUENCE [LARGE SCALE GENOMIC DNA]</scope>
    <source>
        <strain evidence="2">Cal35</strain>
    </source>
</reference>
<sequence>MSQRLYFCQLTQIKVGPVKTLRHPDPAIGIYSTQKIVFHFEGGNTQELTLDLETGAHALALGECITNAEVNA</sequence>
<accession>A0A0A1FH63</accession>
<dbReference type="RefSeq" id="WP_038492064.1">
    <property type="nucleotide sequence ID" value="NZ_CP009962.1"/>
</dbReference>
<evidence type="ECO:0000313" key="2">
    <source>
        <dbReference type="Proteomes" id="UP000030302"/>
    </source>
</evidence>
<dbReference type="Proteomes" id="UP000030302">
    <property type="component" value="Chromosome"/>
</dbReference>
<dbReference type="AlphaFoldDB" id="A0A0A1FH63"/>
<dbReference type="OrthoDB" id="8779836at2"/>
<dbReference type="KEGG" id="care:LT85_3857"/>
<evidence type="ECO:0000313" key="1">
    <source>
        <dbReference type="EMBL" id="AIY43015.1"/>
    </source>
</evidence>